<dbReference type="PANTHER" id="PTHR30524">
    <property type="entry name" value="MANNITOL-1-PHOSPHATE 5-DEHYDROGENASE"/>
    <property type="match status" value="1"/>
</dbReference>
<name>A0A1E3FPF7_9BURK</name>
<dbReference type="SUPFAM" id="SSF48179">
    <property type="entry name" value="6-phosphogluconate dehydrogenase C-terminal domain-like"/>
    <property type="match status" value="1"/>
</dbReference>
<evidence type="ECO:0000259" key="3">
    <source>
        <dbReference type="Pfam" id="PF01232"/>
    </source>
</evidence>
<dbReference type="EMBL" id="JAENIB010000010">
    <property type="protein sequence ID" value="MBK1932864.1"/>
    <property type="molecule type" value="Genomic_DNA"/>
</dbReference>
<evidence type="ECO:0000313" key="7">
    <source>
        <dbReference type="EMBL" id="WFN22424.1"/>
    </source>
</evidence>
<evidence type="ECO:0000313" key="8">
    <source>
        <dbReference type="Proteomes" id="UP000611459"/>
    </source>
</evidence>
<dbReference type="Proteomes" id="UP000664048">
    <property type="component" value="Unassembled WGS sequence"/>
</dbReference>
<evidence type="ECO:0000256" key="2">
    <source>
        <dbReference type="ARBA" id="ARBA00023027"/>
    </source>
</evidence>
<evidence type="ECO:0000313" key="5">
    <source>
        <dbReference type="EMBL" id="MBK1932864.1"/>
    </source>
</evidence>
<evidence type="ECO:0000313" key="9">
    <source>
        <dbReference type="Proteomes" id="UP000664048"/>
    </source>
</evidence>
<dbReference type="InterPro" id="IPR013328">
    <property type="entry name" value="6PGD_dom2"/>
</dbReference>
<evidence type="ECO:0000256" key="1">
    <source>
        <dbReference type="ARBA" id="ARBA00023002"/>
    </source>
</evidence>
<dbReference type="OrthoDB" id="9768714at2"/>
<gene>
    <name evidence="6" type="ORF">J4M89_27955</name>
    <name evidence="5" type="ORF">JIN94_23530</name>
    <name evidence="7" type="ORF">LXE91_37735</name>
</gene>
<organism evidence="5 8">
    <name type="scientific">Burkholderia contaminans</name>
    <dbReference type="NCBI Taxonomy" id="488447"/>
    <lineage>
        <taxon>Bacteria</taxon>
        <taxon>Pseudomonadati</taxon>
        <taxon>Pseudomonadota</taxon>
        <taxon>Betaproteobacteria</taxon>
        <taxon>Burkholderiales</taxon>
        <taxon>Burkholderiaceae</taxon>
        <taxon>Burkholderia</taxon>
        <taxon>Burkholderia cepacia complex</taxon>
    </lineage>
</organism>
<evidence type="ECO:0000259" key="4">
    <source>
        <dbReference type="Pfam" id="PF08125"/>
    </source>
</evidence>
<feature type="domain" description="Mannitol dehydrogenase N-terminal" evidence="3">
    <location>
        <begin position="5"/>
        <end position="227"/>
    </location>
</feature>
<dbReference type="GO" id="GO:0016491">
    <property type="term" value="F:oxidoreductase activity"/>
    <property type="evidence" value="ECO:0007669"/>
    <property type="project" value="UniProtKB-KW"/>
</dbReference>
<dbReference type="GeneID" id="93194490"/>
<dbReference type="RefSeq" id="WP_039356082.1">
    <property type="nucleotide sequence ID" value="NZ_AP018359.1"/>
</dbReference>
<dbReference type="EMBL" id="CP090642">
    <property type="protein sequence ID" value="WFN22424.1"/>
    <property type="molecule type" value="Genomic_DNA"/>
</dbReference>
<dbReference type="SUPFAM" id="SSF51735">
    <property type="entry name" value="NAD(P)-binding Rossmann-fold domains"/>
    <property type="match status" value="1"/>
</dbReference>
<reference evidence="7 10" key="3">
    <citation type="submission" date="2021-12" db="EMBL/GenBank/DDBJ databases">
        <title>Genomic and phenotypic characterization of three Burkholderia contaminans isolates recovered from different sources.</title>
        <authorList>
            <person name="Lopez De Volder A."/>
            <person name="Fan Y."/>
            <person name="Nunvar J."/>
            <person name="Herrera T."/>
            <person name="Timp W."/>
            <person name="Degrossi J."/>
        </authorList>
    </citation>
    <scope>NUCLEOTIDE SEQUENCE [LARGE SCALE GENOMIC DNA]</scope>
    <source>
        <strain evidence="7 10">LMG 23361</strain>
    </source>
</reference>
<keyword evidence="2" id="KW-0520">NAD</keyword>
<reference evidence="5" key="1">
    <citation type="submission" date="2021-01" db="EMBL/GenBank/DDBJ databases">
        <title>Outbreak of Burkholderia contaminns endophthalmitis traced to a clinical ventilation system.</title>
        <authorList>
            <person name="Lipuma J."/>
            <person name="Spilker T."/>
            <person name="Kratholm J."/>
        </authorList>
    </citation>
    <scope>NUCLEOTIDE SEQUENCE</scope>
    <source>
        <strain evidence="5">HI4954</strain>
    </source>
</reference>
<proteinExistence type="predicted"/>
<dbReference type="Pfam" id="PF08125">
    <property type="entry name" value="Mannitol_dh_C"/>
    <property type="match status" value="1"/>
</dbReference>
<dbReference type="InterPro" id="IPR013118">
    <property type="entry name" value="Mannitol_DH_C"/>
</dbReference>
<dbReference type="PANTHER" id="PTHR30524:SF0">
    <property type="entry name" value="ALTRONATE OXIDOREDUCTASE-RELATED"/>
    <property type="match status" value="1"/>
</dbReference>
<dbReference type="EMBL" id="JAGEMX010000011">
    <property type="protein sequence ID" value="MBO1833228.1"/>
    <property type="molecule type" value="Genomic_DNA"/>
</dbReference>
<sequence>MTPPILQFGTSRFLLAHVDLFVSQALDEGNAIGGIGIVQTTGNPASRARIDALRATGRYPVRIRGRERGGVVDEVVECRAVQRAWDAERDWAEIRGAAIETVRVIVSNTGDAGYRADPRDAANLLAQPEHAPHGFPAKLLALLHARWQVRPDDGVSILPCELVTNNGDTLRDIVLGLARRWQLPDAFADYLGNRCVWVNSLVDRIVSEPLHPVGAIAEPYALWAIERRAGMTLPCGHAQIVVTDDLRSHERLKLFFLNLGHSWLAEQWLAGGRDASETVLDAMNDARLRDGLEAVWRDEVAPVFVALGLRETAERYVDSVRERLLNPFLAHRIADIAVNHREKVARRIEPLLALADSLALPAGQPRLRQLVARHEPAARAAAAGIATTGREAS</sequence>
<keyword evidence="9" id="KW-1185">Reference proteome</keyword>
<evidence type="ECO:0000313" key="6">
    <source>
        <dbReference type="EMBL" id="MBO1833228.1"/>
    </source>
</evidence>
<dbReference type="InterPro" id="IPR008927">
    <property type="entry name" value="6-PGluconate_DH-like_C_sf"/>
</dbReference>
<evidence type="ECO:0000313" key="10">
    <source>
        <dbReference type="Proteomes" id="UP001220209"/>
    </source>
</evidence>
<dbReference type="Proteomes" id="UP000611459">
    <property type="component" value="Unassembled WGS sequence"/>
</dbReference>
<dbReference type="InterPro" id="IPR036291">
    <property type="entry name" value="NAD(P)-bd_dom_sf"/>
</dbReference>
<dbReference type="AlphaFoldDB" id="A0A1E3FPF7"/>
<dbReference type="Pfam" id="PF01232">
    <property type="entry name" value="Mannitol_dh"/>
    <property type="match status" value="1"/>
</dbReference>
<dbReference type="Gene3D" id="1.10.1040.10">
    <property type="entry name" value="N-(1-d-carboxylethyl)-l-norvaline Dehydrogenase, domain 2"/>
    <property type="match status" value="1"/>
</dbReference>
<dbReference type="Gene3D" id="3.40.50.720">
    <property type="entry name" value="NAD(P)-binding Rossmann-like Domain"/>
    <property type="match status" value="1"/>
</dbReference>
<accession>A0A1E3FPF7</accession>
<dbReference type="InterPro" id="IPR013131">
    <property type="entry name" value="Mannitol_DH_N"/>
</dbReference>
<protein>
    <submittedName>
        <fullName evidence="5">Mannitol dehydrogenase family protein</fullName>
    </submittedName>
</protein>
<dbReference type="Proteomes" id="UP001220209">
    <property type="component" value="Chromosome 3"/>
</dbReference>
<feature type="domain" description="Mannitol dehydrogenase C-terminal" evidence="4">
    <location>
        <begin position="245"/>
        <end position="350"/>
    </location>
</feature>
<reference evidence="6 9" key="2">
    <citation type="submission" date="2021-03" db="EMBL/GenBank/DDBJ databases">
        <title>Clinical course, treatment and visual outcome of an outbreak of Burkholderia contaminans endophthalmitis following cataract surgery.</title>
        <authorList>
            <person name="Lind C."/>
            <person name="Olsen K."/>
            <person name="Angelsen N.K."/>
            <person name="Krefting E.A."/>
            <person name="Fossen K."/>
            <person name="Gravningen K."/>
            <person name="Depoorter E."/>
            <person name="Vandamme P."/>
            <person name="Bertelsen G."/>
        </authorList>
    </citation>
    <scope>NUCLEOTIDE SEQUENCE [LARGE SCALE GENOMIC DNA]</scope>
    <source>
        <strain evidence="6 9">51242556</strain>
    </source>
</reference>
<keyword evidence="1" id="KW-0560">Oxidoreductase</keyword>